<dbReference type="PANTHER" id="PTHR35091">
    <property type="entry name" value="FLAGELLAR PROTEIN FLIL"/>
    <property type="match status" value="1"/>
</dbReference>
<evidence type="ECO:0000256" key="2">
    <source>
        <dbReference type="ARBA" id="ARBA00004162"/>
    </source>
</evidence>
<dbReference type="AlphaFoldDB" id="A0A3G2R558"/>
<dbReference type="GO" id="GO:0071978">
    <property type="term" value="P:bacterial-type flagellum-dependent swarming motility"/>
    <property type="evidence" value="ECO:0007669"/>
    <property type="project" value="TreeGrafter"/>
</dbReference>
<evidence type="ECO:0000313" key="11">
    <source>
        <dbReference type="EMBL" id="AYO30475.1"/>
    </source>
</evidence>
<comment type="similarity">
    <text evidence="3 10">Belongs to the FliL family.</text>
</comment>
<comment type="function">
    <text evidence="1 10">Controls the rotational direction of flagella during chemotaxis.</text>
</comment>
<dbReference type="GO" id="GO:0009425">
    <property type="term" value="C:bacterial-type flagellum basal body"/>
    <property type="evidence" value="ECO:0007669"/>
    <property type="project" value="InterPro"/>
</dbReference>
<organism evidence="11 12">
    <name type="scientific">Biomaibacter acetigenes</name>
    <dbReference type="NCBI Taxonomy" id="2316383"/>
    <lineage>
        <taxon>Bacteria</taxon>
        <taxon>Bacillati</taxon>
        <taxon>Bacillota</taxon>
        <taxon>Clostridia</taxon>
        <taxon>Thermosediminibacterales</taxon>
        <taxon>Tepidanaerobacteraceae</taxon>
        <taxon>Biomaibacter</taxon>
    </lineage>
</organism>
<gene>
    <name evidence="11" type="ORF">D2962_07425</name>
</gene>
<evidence type="ECO:0000256" key="10">
    <source>
        <dbReference type="RuleBase" id="RU364125"/>
    </source>
</evidence>
<proteinExistence type="inferred from homology"/>
<evidence type="ECO:0000256" key="7">
    <source>
        <dbReference type="ARBA" id="ARBA00022779"/>
    </source>
</evidence>
<sequence>MATVQTNQSNKINLRSIILIIMVLFILMLMTTGIAYFVVRNFAGGNTVHVESNKQAVTYSAGDFLTNLSDKGYIKVSLVYVLENKDIVKELQSKDYEIRDRIFAILRSKNFEQVKDSRGMEELRKQIKESINTILSGGKIVDVYFTSIIVN</sequence>
<dbReference type="KEGG" id="bacg:D2962_07425"/>
<evidence type="ECO:0000313" key="12">
    <source>
        <dbReference type="Proteomes" id="UP000280960"/>
    </source>
</evidence>
<keyword evidence="12" id="KW-1185">Reference proteome</keyword>
<evidence type="ECO:0000256" key="3">
    <source>
        <dbReference type="ARBA" id="ARBA00008281"/>
    </source>
</evidence>
<dbReference type="Pfam" id="PF03748">
    <property type="entry name" value="FliL"/>
    <property type="match status" value="1"/>
</dbReference>
<dbReference type="EMBL" id="CP033169">
    <property type="protein sequence ID" value="AYO30475.1"/>
    <property type="molecule type" value="Genomic_DNA"/>
</dbReference>
<dbReference type="PANTHER" id="PTHR35091:SF2">
    <property type="entry name" value="FLAGELLAR PROTEIN FLIL"/>
    <property type="match status" value="1"/>
</dbReference>
<evidence type="ECO:0000256" key="6">
    <source>
        <dbReference type="ARBA" id="ARBA00022692"/>
    </source>
</evidence>
<dbReference type="Proteomes" id="UP000280960">
    <property type="component" value="Chromosome"/>
</dbReference>
<keyword evidence="11" id="KW-0282">Flagellum</keyword>
<protein>
    <recommendedName>
        <fullName evidence="10">Flagellar protein FliL</fullName>
    </recommendedName>
</protein>
<name>A0A3G2R558_9FIRM</name>
<keyword evidence="9 10" id="KW-0472">Membrane</keyword>
<dbReference type="GO" id="GO:0006935">
    <property type="term" value="P:chemotaxis"/>
    <property type="evidence" value="ECO:0007669"/>
    <property type="project" value="UniProtKB-KW"/>
</dbReference>
<keyword evidence="8 10" id="KW-1133">Transmembrane helix</keyword>
<keyword evidence="7 10" id="KW-0283">Flagellar rotation</keyword>
<evidence type="ECO:0000256" key="9">
    <source>
        <dbReference type="ARBA" id="ARBA00023136"/>
    </source>
</evidence>
<reference evidence="11 12" key="1">
    <citation type="submission" date="2018-10" db="EMBL/GenBank/DDBJ databases">
        <authorList>
            <person name="Zhang X."/>
        </authorList>
    </citation>
    <scope>NUCLEOTIDE SEQUENCE [LARGE SCALE GENOMIC DNA]</scope>
    <source>
        <strain evidence="11 12">SK-G1</strain>
    </source>
</reference>
<dbReference type="GO" id="GO:0005886">
    <property type="term" value="C:plasma membrane"/>
    <property type="evidence" value="ECO:0007669"/>
    <property type="project" value="UniProtKB-SubCell"/>
</dbReference>
<accession>A0A3G2R558</accession>
<evidence type="ECO:0000256" key="5">
    <source>
        <dbReference type="ARBA" id="ARBA00022500"/>
    </source>
</evidence>
<keyword evidence="11" id="KW-0969">Cilium</keyword>
<dbReference type="InterPro" id="IPR005503">
    <property type="entry name" value="FliL"/>
</dbReference>
<keyword evidence="5 10" id="KW-0145">Chemotaxis</keyword>
<evidence type="ECO:0000256" key="8">
    <source>
        <dbReference type="ARBA" id="ARBA00022989"/>
    </source>
</evidence>
<keyword evidence="6 10" id="KW-0812">Transmembrane</keyword>
<feature type="transmembrane region" description="Helical" evidence="10">
    <location>
        <begin position="12"/>
        <end position="39"/>
    </location>
</feature>
<keyword evidence="11" id="KW-0966">Cell projection</keyword>
<keyword evidence="4 10" id="KW-1003">Cell membrane</keyword>
<comment type="subcellular location">
    <subcellularLocation>
        <location evidence="2">Cell membrane</location>
        <topology evidence="2">Single-pass membrane protein</topology>
    </subcellularLocation>
</comment>
<dbReference type="RefSeq" id="WP_120766842.1">
    <property type="nucleotide sequence ID" value="NZ_CP033169.1"/>
</dbReference>
<evidence type="ECO:0000256" key="4">
    <source>
        <dbReference type="ARBA" id="ARBA00022475"/>
    </source>
</evidence>
<evidence type="ECO:0000256" key="1">
    <source>
        <dbReference type="ARBA" id="ARBA00002254"/>
    </source>
</evidence>